<comment type="similarity">
    <text evidence="7">Belongs to the binding-protein-dependent transport system permease family.</text>
</comment>
<evidence type="ECO:0000256" key="1">
    <source>
        <dbReference type="ARBA" id="ARBA00004651"/>
    </source>
</evidence>
<dbReference type="EMBL" id="RYUM01000002">
    <property type="protein sequence ID" value="RYQ20936.1"/>
    <property type="molecule type" value="Genomic_DNA"/>
</dbReference>
<reference evidence="17 18" key="2">
    <citation type="submission" date="2018-12" db="EMBL/GenBank/DDBJ databases">
        <title>Unveiling genomic diversity among members of the Bifidobacterium pseudolongum species, a widely distributed gut commensal of the animal kingdom.</title>
        <authorList>
            <person name="Lugli G.A."/>
            <person name="Duranti S."/>
            <person name="Albert K."/>
            <person name="Mancabelli L."/>
            <person name="Napoli S."/>
            <person name="Viappiani A."/>
            <person name="Anzalone R."/>
            <person name="Longhi G."/>
            <person name="Milani C."/>
            <person name="Turroni F."/>
            <person name="Alessandri G."/>
            <person name="Sela D.A."/>
            <person name="Van Sinderen D."/>
            <person name="Ventura M."/>
        </authorList>
    </citation>
    <scope>NUCLEOTIDE SEQUENCE [LARGE SCALE GENOMIC DNA]</scope>
    <source>
        <strain evidence="15 21">2001B</strain>
        <strain evidence="14 20">2002B</strain>
        <strain evidence="13 19">2003B</strain>
        <strain evidence="12 18">2017B</strain>
        <strain evidence="11 17">2071B</strain>
    </source>
</reference>
<dbReference type="GO" id="GO:0005886">
    <property type="term" value="C:plasma membrane"/>
    <property type="evidence" value="ECO:0007669"/>
    <property type="project" value="UniProtKB-SubCell"/>
</dbReference>
<proteinExistence type="inferred from homology"/>
<evidence type="ECO:0000313" key="13">
    <source>
        <dbReference type="EMBL" id="RYQ38757.1"/>
    </source>
</evidence>
<dbReference type="Proteomes" id="UP000291920">
    <property type="component" value="Unassembled WGS sequence"/>
</dbReference>
<dbReference type="PROSITE" id="PS50928">
    <property type="entry name" value="ABC_TM1"/>
    <property type="match status" value="1"/>
</dbReference>
<dbReference type="Proteomes" id="UP000293208">
    <property type="component" value="Unassembled WGS sequence"/>
</dbReference>
<evidence type="ECO:0000313" key="16">
    <source>
        <dbReference type="Proteomes" id="UP000233722"/>
    </source>
</evidence>
<accession>A0A2N3QWL1</accession>
<dbReference type="EMBL" id="RYUY01000001">
    <property type="protein sequence ID" value="RYQ40290.1"/>
    <property type="molecule type" value="Genomic_DNA"/>
</dbReference>
<dbReference type="InterPro" id="IPR035906">
    <property type="entry name" value="MetI-like_sf"/>
</dbReference>
<evidence type="ECO:0000313" key="20">
    <source>
        <dbReference type="Proteomes" id="UP000292655"/>
    </source>
</evidence>
<feature type="transmembrane region" description="Helical" evidence="7">
    <location>
        <begin position="220"/>
        <end position="239"/>
    </location>
</feature>
<dbReference type="CDD" id="cd06261">
    <property type="entry name" value="TM_PBP2"/>
    <property type="match status" value="1"/>
</dbReference>
<evidence type="ECO:0000313" key="21">
    <source>
        <dbReference type="Proteomes" id="UP000293208"/>
    </source>
</evidence>
<evidence type="ECO:0000256" key="5">
    <source>
        <dbReference type="ARBA" id="ARBA00022989"/>
    </source>
</evidence>
<evidence type="ECO:0000256" key="8">
    <source>
        <dbReference type="SAM" id="MobiDB-lite"/>
    </source>
</evidence>
<feature type="transmembrane region" description="Helical" evidence="7">
    <location>
        <begin position="279"/>
        <end position="300"/>
    </location>
</feature>
<dbReference type="SUPFAM" id="SSF161098">
    <property type="entry name" value="MetI-like"/>
    <property type="match status" value="1"/>
</dbReference>
<evidence type="ECO:0000313" key="11">
    <source>
        <dbReference type="EMBL" id="RYQ20936.1"/>
    </source>
</evidence>
<keyword evidence="2 7" id="KW-0813">Transport</keyword>
<evidence type="ECO:0000256" key="4">
    <source>
        <dbReference type="ARBA" id="ARBA00022692"/>
    </source>
</evidence>
<dbReference type="PANTHER" id="PTHR43744">
    <property type="entry name" value="ABC TRANSPORTER PERMEASE PROTEIN MG189-RELATED-RELATED"/>
    <property type="match status" value="1"/>
</dbReference>
<evidence type="ECO:0000313" key="12">
    <source>
        <dbReference type="EMBL" id="RYQ31634.1"/>
    </source>
</evidence>
<dbReference type="AlphaFoldDB" id="A0A2N3QWL1"/>
<dbReference type="RefSeq" id="WP_022858171.1">
    <property type="nucleotide sequence ID" value="NZ_JAQDHB010000003.1"/>
</dbReference>
<comment type="caution">
    <text evidence="10">The sequence shown here is derived from an EMBL/GenBank/DDBJ whole genome shotgun (WGS) entry which is preliminary data.</text>
</comment>
<dbReference type="EMBL" id="RYUT01000001">
    <property type="protein sequence ID" value="RYQ31634.1"/>
    <property type="molecule type" value="Genomic_DNA"/>
</dbReference>
<evidence type="ECO:0000313" key="17">
    <source>
        <dbReference type="Proteomes" id="UP000291187"/>
    </source>
</evidence>
<evidence type="ECO:0000313" key="14">
    <source>
        <dbReference type="EMBL" id="RYQ39443.1"/>
    </source>
</evidence>
<feature type="transmembrane region" description="Helical" evidence="7">
    <location>
        <begin position="113"/>
        <end position="134"/>
    </location>
</feature>
<feature type="domain" description="ABC transmembrane type-1" evidence="9">
    <location>
        <begin position="109"/>
        <end position="300"/>
    </location>
</feature>
<feature type="region of interest" description="Disordered" evidence="8">
    <location>
        <begin position="1"/>
        <end position="20"/>
    </location>
</feature>
<evidence type="ECO:0000256" key="3">
    <source>
        <dbReference type="ARBA" id="ARBA00022475"/>
    </source>
</evidence>
<feature type="transmembrane region" description="Helical" evidence="7">
    <location>
        <begin position="50"/>
        <end position="72"/>
    </location>
</feature>
<feature type="transmembrane region" description="Helical" evidence="7">
    <location>
        <begin position="143"/>
        <end position="165"/>
    </location>
</feature>
<reference evidence="10 16" key="1">
    <citation type="submission" date="2017-10" db="EMBL/GenBank/DDBJ databases">
        <title>Bifidobacterium genomics.</title>
        <authorList>
            <person name="Lugli G.A."/>
            <person name="Milani C."/>
            <person name="Mancabelli L."/>
        </authorList>
    </citation>
    <scope>NUCLEOTIDE SEQUENCE [LARGE SCALE GENOMIC DNA]</scope>
    <source>
        <strain evidence="10 16">1747B</strain>
    </source>
</reference>
<feature type="transmembrane region" description="Helical" evidence="7">
    <location>
        <begin position="177"/>
        <end position="199"/>
    </location>
</feature>
<dbReference type="EMBL" id="PCHA01000010">
    <property type="protein sequence ID" value="PKU96916.1"/>
    <property type="molecule type" value="Genomic_DNA"/>
</dbReference>
<dbReference type="EMBL" id="RYUX01000002">
    <property type="protein sequence ID" value="RYQ39443.1"/>
    <property type="molecule type" value="Genomic_DNA"/>
</dbReference>
<evidence type="ECO:0000256" key="6">
    <source>
        <dbReference type="ARBA" id="ARBA00023136"/>
    </source>
</evidence>
<feature type="compositionally biased region" description="Polar residues" evidence="8">
    <location>
        <begin position="1"/>
        <end position="16"/>
    </location>
</feature>
<comment type="subcellular location">
    <subcellularLocation>
        <location evidence="1 7">Cell membrane</location>
        <topology evidence="1 7">Multi-pass membrane protein</topology>
    </subcellularLocation>
</comment>
<dbReference type="Pfam" id="PF00528">
    <property type="entry name" value="BPD_transp_1"/>
    <property type="match status" value="1"/>
</dbReference>
<organism evidence="10 16">
    <name type="scientific">Bifidobacterium pseudolongum subsp. globosum</name>
    <dbReference type="NCBI Taxonomy" id="1690"/>
    <lineage>
        <taxon>Bacteria</taxon>
        <taxon>Bacillati</taxon>
        <taxon>Actinomycetota</taxon>
        <taxon>Actinomycetes</taxon>
        <taxon>Bifidobacteriales</taxon>
        <taxon>Bifidobacteriaceae</taxon>
        <taxon>Bifidobacterium</taxon>
    </lineage>
</organism>
<dbReference type="GO" id="GO:0055085">
    <property type="term" value="P:transmembrane transport"/>
    <property type="evidence" value="ECO:0007669"/>
    <property type="project" value="InterPro"/>
</dbReference>
<evidence type="ECO:0000313" key="18">
    <source>
        <dbReference type="Proteomes" id="UP000291920"/>
    </source>
</evidence>
<dbReference type="PANTHER" id="PTHR43744:SF3">
    <property type="entry name" value="LACTOSE TRANSPORT SYSTEM PERMEASE PROTEIN LACG"/>
    <property type="match status" value="1"/>
</dbReference>
<protein>
    <submittedName>
        <fullName evidence="10">Binding-protein-dependent transport systems inner membrane component</fullName>
    </submittedName>
</protein>
<dbReference type="Proteomes" id="UP000292655">
    <property type="component" value="Unassembled WGS sequence"/>
</dbReference>
<evidence type="ECO:0000313" key="15">
    <source>
        <dbReference type="EMBL" id="RYQ40290.1"/>
    </source>
</evidence>
<sequence>MSSATVNAPDTNNMNPMHSEPEKGIAMETQVEKVSPLYHARRGILVFLKYFSLVFITFCILLPLVSCVWTAAKTDAEYKTGNVMAMPHNWFNFSNYVEAFKLSNMAVAFRNSFIVLVCVCFMTTIIGTQLAYVLSRFQFPGNAFIRGAFTIAALLPGIAMQVAVYKIMGSLGMINSLWGYIIMSMGTDVISIYIFIQYFENLPISLDEAAMIDGASYFTIYGRILLPLLKPAIVTALILKGVGIYNEYYAANLYLQDKQKLGTVAISLYAFTGPQGSKYNLICAGVIVTLLPALILFLIFQKQIYNGVAAGAVKE</sequence>
<dbReference type="Proteomes" id="UP000292382">
    <property type="component" value="Unassembled WGS sequence"/>
</dbReference>
<name>A0A2N3QWL1_9BIFI</name>
<keyword evidence="4 7" id="KW-0812">Transmembrane</keyword>
<keyword evidence="6 7" id="KW-0472">Membrane</keyword>
<evidence type="ECO:0000256" key="7">
    <source>
        <dbReference type="RuleBase" id="RU363032"/>
    </source>
</evidence>
<dbReference type="EMBL" id="RYUW01000002">
    <property type="protein sequence ID" value="RYQ38757.1"/>
    <property type="molecule type" value="Genomic_DNA"/>
</dbReference>
<keyword evidence="3" id="KW-1003">Cell membrane</keyword>
<evidence type="ECO:0000313" key="19">
    <source>
        <dbReference type="Proteomes" id="UP000292382"/>
    </source>
</evidence>
<evidence type="ECO:0000259" key="9">
    <source>
        <dbReference type="PROSITE" id="PS50928"/>
    </source>
</evidence>
<evidence type="ECO:0000256" key="2">
    <source>
        <dbReference type="ARBA" id="ARBA00022448"/>
    </source>
</evidence>
<dbReference type="Proteomes" id="UP000291187">
    <property type="component" value="Unassembled WGS sequence"/>
</dbReference>
<evidence type="ECO:0000313" key="10">
    <source>
        <dbReference type="EMBL" id="PKU96916.1"/>
    </source>
</evidence>
<gene>
    <name evidence="10" type="ORF">CQR45_0106</name>
    <name evidence="15" type="ORF">PG2001B_0171</name>
    <name evidence="14" type="ORF">PG2002B_0146</name>
    <name evidence="13" type="ORF">PG2003B_0120</name>
    <name evidence="12" type="ORF">PG2017B_0180</name>
    <name evidence="11" type="ORF">PG2071B_0106</name>
</gene>
<dbReference type="InterPro" id="IPR000515">
    <property type="entry name" value="MetI-like"/>
</dbReference>
<keyword evidence="5 7" id="KW-1133">Transmembrane helix</keyword>
<dbReference type="Proteomes" id="UP000233722">
    <property type="component" value="Unassembled WGS sequence"/>
</dbReference>
<dbReference type="Gene3D" id="1.10.3720.10">
    <property type="entry name" value="MetI-like"/>
    <property type="match status" value="1"/>
</dbReference>